<evidence type="ECO:0000256" key="1">
    <source>
        <dbReference type="SAM" id="Phobius"/>
    </source>
</evidence>
<keyword evidence="1" id="KW-0472">Membrane</keyword>
<feature type="transmembrane region" description="Helical" evidence="1">
    <location>
        <begin position="125"/>
        <end position="144"/>
    </location>
</feature>
<name>A0AAQ4CRC8_9CREN</name>
<organism evidence="2 3">
    <name type="scientific">Saccharolobus caldissimus</name>
    <dbReference type="NCBI Taxonomy" id="1702097"/>
    <lineage>
        <taxon>Archaea</taxon>
        <taxon>Thermoproteota</taxon>
        <taxon>Thermoprotei</taxon>
        <taxon>Sulfolobales</taxon>
        <taxon>Sulfolobaceae</taxon>
        <taxon>Saccharolobus</taxon>
    </lineage>
</organism>
<proteinExistence type="predicted"/>
<dbReference type="GeneID" id="68866105"/>
<dbReference type="RefSeq" id="WP_229572241.1">
    <property type="nucleotide sequence ID" value="NZ_AP025226.1"/>
</dbReference>
<dbReference type="EMBL" id="AP025226">
    <property type="protein sequence ID" value="BDB98359.1"/>
    <property type="molecule type" value="Genomic_DNA"/>
</dbReference>
<gene>
    <name evidence="2" type="ORF">SACC_13760</name>
</gene>
<feature type="transmembrane region" description="Helical" evidence="1">
    <location>
        <begin position="201"/>
        <end position="220"/>
    </location>
</feature>
<keyword evidence="3" id="KW-1185">Reference proteome</keyword>
<feature type="transmembrane region" description="Helical" evidence="1">
    <location>
        <begin position="6"/>
        <end position="22"/>
    </location>
</feature>
<reference evidence="2 3" key="1">
    <citation type="journal article" date="2022" name="Microbiol. Resour. Announc.">
        <title>Complete Genome Sequence of the Hyperthermophilic and Acidophilic Archaeon Saccharolobus caldissimus Strain HS-3T.</title>
        <authorList>
            <person name="Sakai H.D."/>
            <person name="Kurosawa N."/>
        </authorList>
    </citation>
    <scope>NUCLEOTIDE SEQUENCE [LARGE SCALE GENOMIC DNA]</scope>
    <source>
        <strain evidence="2 3">JCM32116</strain>
    </source>
</reference>
<evidence type="ECO:0000313" key="3">
    <source>
        <dbReference type="Proteomes" id="UP001319921"/>
    </source>
</evidence>
<accession>A0AAQ4CRC8</accession>
<dbReference type="KEGG" id="scas:SACC_13760"/>
<keyword evidence="1" id="KW-1133">Transmembrane helix</keyword>
<feature type="transmembrane region" description="Helical" evidence="1">
    <location>
        <begin position="156"/>
        <end position="181"/>
    </location>
</feature>
<dbReference type="Proteomes" id="UP001319921">
    <property type="component" value="Chromosome"/>
</dbReference>
<protein>
    <submittedName>
        <fullName evidence="2">Uncharacterized protein</fullName>
    </submittedName>
</protein>
<keyword evidence="1" id="KW-0812">Transmembrane</keyword>
<dbReference type="AlphaFoldDB" id="A0AAQ4CRC8"/>
<evidence type="ECO:0000313" key="2">
    <source>
        <dbReference type="EMBL" id="BDB98359.1"/>
    </source>
</evidence>
<sequence>MRKRVMFSIFMMIFSFLVFWLTQPFLTTSFLTSLLFWGGLFILTYTLIGNIFVKNKIFYITLGVYLIFHLFIFGIYFVALSGFVKGFYAGIGYSVYTSRDLWSFVNYISFSPAIFFFIGNIEVDIIPIILYYGLVIGSLLGYGFSTVRGQKKVLGIIGGISLISASSCCASVPTIIVVALLSTDTSLLLTIFRFFGDPIGYALIFYILPTISVFAIYHITNALRKASFKKVPKELGIVKKG</sequence>
<feature type="transmembrane region" description="Helical" evidence="1">
    <location>
        <begin position="34"/>
        <end position="52"/>
    </location>
</feature>
<feature type="transmembrane region" description="Helical" evidence="1">
    <location>
        <begin position="58"/>
        <end position="80"/>
    </location>
</feature>